<dbReference type="OrthoDB" id="4966777at2"/>
<proteinExistence type="predicted"/>
<dbReference type="Pfam" id="PF13560">
    <property type="entry name" value="HTH_31"/>
    <property type="match status" value="1"/>
</dbReference>
<sequence length="281" mass="31535">MTTFQRERATLGQRLRELRKHSGLNGKQLAESLSWQPSKVSRIEGGKQTPSDTDVTQWANACGVPDQAGDLVAALRNLDGHYVEHRRKFREGMGHGQRTFATFEADLSFMHNVETVVIPGLLQTAEYARSRFSSGLRYSGSHEDIDEAVAARMERQRILYDRHRSFHFIVTEAALRYRLCDAEVMEGQLDRLLGIAGSSRLRLGIIPFERQLSVKAPLHGFAIYDNETVIVETITASVTTAEPSEVTRYVALFADYAELASYQASARALITRSIAETRRTS</sequence>
<dbReference type="InterPro" id="IPR010982">
    <property type="entry name" value="Lambda_DNA-bd_dom_sf"/>
</dbReference>
<keyword evidence="3" id="KW-1185">Reference proteome</keyword>
<organism evidence="2 3">
    <name type="scientific">Jiangella alba</name>
    <dbReference type="NCBI Taxonomy" id="561176"/>
    <lineage>
        <taxon>Bacteria</taxon>
        <taxon>Bacillati</taxon>
        <taxon>Actinomycetota</taxon>
        <taxon>Actinomycetes</taxon>
        <taxon>Jiangellales</taxon>
        <taxon>Jiangellaceae</taxon>
        <taxon>Jiangella</taxon>
    </lineage>
</organism>
<evidence type="ECO:0000313" key="2">
    <source>
        <dbReference type="EMBL" id="SEE48644.1"/>
    </source>
</evidence>
<evidence type="ECO:0000259" key="1">
    <source>
        <dbReference type="PROSITE" id="PS50943"/>
    </source>
</evidence>
<name>A0A1H5J834_9ACTN</name>
<feature type="domain" description="HTH cro/C1-type" evidence="1">
    <location>
        <begin position="15"/>
        <end position="71"/>
    </location>
</feature>
<dbReference type="GO" id="GO:0003677">
    <property type="term" value="F:DNA binding"/>
    <property type="evidence" value="ECO:0007669"/>
    <property type="project" value="InterPro"/>
</dbReference>
<protein>
    <submittedName>
        <fullName evidence="2">Helix-turn-helix domain-containing protein</fullName>
    </submittedName>
</protein>
<dbReference type="STRING" id="561176.SAMN04488561_1480"/>
<dbReference type="CDD" id="cd00093">
    <property type="entry name" value="HTH_XRE"/>
    <property type="match status" value="1"/>
</dbReference>
<dbReference type="PROSITE" id="PS50943">
    <property type="entry name" value="HTH_CROC1"/>
    <property type="match status" value="1"/>
</dbReference>
<dbReference type="SMART" id="SM00530">
    <property type="entry name" value="HTH_XRE"/>
    <property type="match status" value="1"/>
</dbReference>
<reference evidence="3" key="1">
    <citation type="submission" date="2016-10" db="EMBL/GenBank/DDBJ databases">
        <authorList>
            <person name="Varghese N."/>
            <person name="Submissions S."/>
        </authorList>
    </citation>
    <scope>NUCLEOTIDE SEQUENCE [LARGE SCALE GENOMIC DNA]</scope>
    <source>
        <strain evidence="3">DSM 45237</strain>
    </source>
</reference>
<dbReference type="InterPro" id="IPR001387">
    <property type="entry name" value="Cro/C1-type_HTH"/>
</dbReference>
<dbReference type="SUPFAM" id="SSF47413">
    <property type="entry name" value="lambda repressor-like DNA-binding domains"/>
    <property type="match status" value="1"/>
</dbReference>
<dbReference type="EMBL" id="FNUC01000003">
    <property type="protein sequence ID" value="SEE48644.1"/>
    <property type="molecule type" value="Genomic_DNA"/>
</dbReference>
<dbReference type="Pfam" id="PF19054">
    <property type="entry name" value="DUF5753"/>
    <property type="match status" value="1"/>
</dbReference>
<dbReference type="RefSeq" id="WP_069111114.1">
    <property type="nucleotide sequence ID" value="NZ_FNUC01000003.1"/>
</dbReference>
<dbReference type="InterPro" id="IPR043917">
    <property type="entry name" value="DUF5753"/>
</dbReference>
<accession>A0A1H5J834</accession>
<evidence type="ECO:0000313" key="3">
    <source>
        <dbReference type="Proteomes" id="UP000181980"/>
    </source>
</evidence>
<gene>
    <name evidence="2" type="ORF">SAMN04488561_1480</name>
</gene>
<dbReference type="Proteomes" id="UP000181980">
    <property type="component" value="Unassembled WGS sequence"/>
</dbReference>
<dbReference type="Gene3D" id="1.10.260.40">
    <property type="entry name" value="lambda repressor-like DNA-binding domains"/>
    <property type="match status" value="1"/>
</dbReference>
<dbReference type="AlphaFoldDB" id="A0A1H5J834"/>